<sequence>MYKKVLLISIIALTLISPTRLAIGRVHANEATDNLKKRLQESLNSGKDDLPAGEADLRVASQSTPRAYIGIVKDMIKDTIIMQDKDGKKDIKLASDTTILRTPGNTLIKSENIRLDDYIIAIGYPGGDDIITGRRLILSVDPIKSPAKVSGFGTITKIGKNTLTLQVNDQEQILDLTAKTIFKSAAGSIEFTDLAPHDTLIYTAKSDSKENLTATIIMRIQTGSL</sequence>
<comment type="caution">
    <text evidence="1">The sequence shown here is derived from an EMBL/GenBank/DDBJ whole genome shotgun (WGS) entry which is preliminary data.</text>
</comment>
<organism evidence="1 2">
    <name type="scientific">Candidatus Collierbacteria bacterium CG10_big_fil_rev_8_21_14_0_10_44_9</name>
    <dbReference type="NCBI Taxonomy" id="1974535"/>
    <lineage>
        <taxon>Bacteria</taxon>
        <taxon>Candidatus Collieribacteriota</taxon>
    </lineage>
</organism>
<evidence type="ECO:0000313" key="2">
    <source>
        <dbReference type="Proteomes" id="UP000230796"/>
    </source>
</evidence>
<dbReference type="EMBL" id="PFAF01000046">
    <property type="protein sequence ID" value="PIR98883.1"/>
    <property type="molecule type" value="Genomic_DNA"/>
</dbReference>
<dbReference type="Proteomes" id="UP000230796">
    <property type="component" value="Unassembled WGS sequence"/>
</dbReference>
<protein>
    <recommendedName>
        <fullName evidence="3">DUF5666 domain-containing protein</fullName>
    </recommendedName>
</protein>
<gene>
    <name evidence="1" type="ORF">COT87_02320</name>
</gene>
<evidence type="ECO:0008006" key="3">
    <source>
        <dbReference type="Google" id="ProtNLM"/>
    </source>
</evidence>
<accession>A0A2H0VIH4</accession>
<evidence type="ECO:0000313" key="1">
    <source>
        <dbReference type="EMBL" id="PIR98883.1"/>
    </source>
</evidence>
<reference evidence="2" key="1">
    <citation type="submission" date="2017-09" db="EMBL/GenBank/DDBJ databases">
        <title>Depth-based differentiation of microbial function through sediment-hosted aquifers and enrichment of novel symbionts in the deep terrestrial subsurface.</title>
        <authorList>
            <person name="Probst A.J."/>
            <person name="Ladd B."/>
            <person name="Jarett J.K."/>
            <person name="Geller-Mcgrath D.E."/>
            <person name="Sieber C.M.K."/>
            <person name="Emerson J.B."/>
            <person name="Anantharaman K."/>
            <person name="Thomas B.C."/>
            <person name="Malmstrom R."/>
            <person name="Stieglmeier M."/>
            <person name="Klingl A."/>
            <person name="Woyke T."/>
            <person name="Ryan C.M."/>
            <person name="Banfield J.F."/>
        </authorList>
    </citation>
    <scope>NUCLEOTIDE SEQUENCE [LARGE SCALE GENOMIC DNA]</scope>
</reference>
<name>A0A2H0VIH4_9BACT</name>
<dbReference type="AlphaFoldDB" id="A0A2H0VIH4"/>
<proteinExistence type="predicted"/>